<comment type="caution">
    <text evidence="1">The sequence shown here is derived from an EMBL/GenBank/DDBJ whole genome shotgun (WGS) entry which is preliminary data.</text>
</comment>
<evidence type="ECO:0000313" key="2">
    <source>
        <dbReference type="Proteomes" id="UP001596435"/>
    </source>
</evidence>
<protein>
    <submittedName>
        <fullName evidence="1">SUKH-4 family immunity protein</fullName>
    </submittedName>
</protein>
<dbReference type="InterPro" id="IPR025851">
    <property type="entry name" value="SUKH-4"/>
</dbReference>
<sequence length="179" mass="20369">MVTHADLTTWAGPDRVHRAARRTVAAWDIPPEAKRLLTEVGIPITEQIVTHVRYQGGPSPELLASGGRQFYKLAIIRSEPNPDFWQAFGIQPITGEVHHILWTGEARFTNSSVELWLRSLHHVGHHLSRSRVLDDPFEDEDAAVNELQALADDLKEIDPSAFEGYEAFTWPAFLDRWLW</sequence>
<gene>
    <name evidence="1" type="ORF">ACFQMG_16835</name>
</gene>
<name>A0ABW2G042_9ACTN</name>
<proteinExistence type="predicted"/>
<dbReference type="Proteomes" id="UP001596435">
    <property type="component" value="Unassembled WGS sequence"/>
</dbReference>
<organism evidence="1 2">
    <name type="scientific">Kitasatospora paranensis</name>
    <dbReference type="NCBI Taxonomy" id="258053"/>
    <lineage>
        <taxon>Bacteria</taxon>
        <taxon>Bacillati</taxon>
        <taxon>Actinomycetota</taxon>
        <taxon>Actinomycetes</taxon>
        <taxon>Kitasatosporales</taxon>
        <taxon>Streptomycetaceae</taxon>
        <taxon>Kitasatospora</taxon>
    </lineage>
</organism>
<accession>A0ABW2G042</accession>
<dbReference type="Pfam" id="PF14435">
    <property type="entry name" value="SUKH-4"/>
    <property type="match status" value="1"/>
</dbReference>
<dbReference type="RefSeq" id="WP_345704267.1">
    <property type="nucleotide sequence ID" value="NZ_BAABKV010000001.1"/>
</dbReference>
<dbReference type="EMBL" id="JBHTAJ010000028">
    <property type="protein sequence ID" value="MFC7181225.1"/>
    <property type="molecule type" value="Genomic_DNA"/>
</dbReference>
<keyword evidence="2" id="KW-1185">Reference proteome</keyword>
<evidence type="ECO:0000313" key="1">
    <source>
        <dbReference type="EMBL" id="MFC7181225.1"/>
    </source>
</evidence>
<reference evidence="2" key="1">
    <citation type="journal article" date="2019" name="Int. J. Syst. Evol. Microbiol.">
        <title>The Global Catalogue of Microorganisms (GCM) 10K type strain sequencing project: providing services to taxonomists for standard genome sequencing and annotation.</title>
        <authorList>
            <consortium name="The Broad Institute Genomics Platform"/>
            <consortium name="The Broad Institute Genome Sequencing Center for Infectious Disease"/>
            <person name="Wu L."/>
            <person name="Ma J."/>
        </authorList>
    </citation>
    <scope>NUCLEOTIDE SEQUENCE [LARGE SCALE GENOMIC DNA]</scope>
    <source>
        <strain evidence="2">CGMCC 1.12859</strain>
    </source>
</reference>